<evidence type="ECO:0000256" key="3">
    <source>
        <dbReference type="ARBA" id="ARBA00023163"/>
    </source>
</evidence>
<dbReference type="Pfam" id="PF00440">
    <property type="entry name" value="TetR_N"/>
    <property type="match status" value="1"/>
</dbReference>
<reference evidence="8" key="1">
    <citation type="submission" date="2016-10" db="EMBL/GenBank/DDBJ databases">
        <authorList>
            <person name="Varghese N."/>
        </authorList>
    </citation>
    <scope>NUCLEOTIDE SEQUENCE [LARGE SCALE GENOMIC DNA]</scope>
    <source>
        <strain evidence="8">DSM 45096 / BCRC 16803 / CGMCC 4.1857 / CIP 109030 / JCM 12277 / KCTC 19219 / NBRC 100920 / 33214</strain>
    </source>
</reference>
<keyword evidence="3" id="KW-0804">Transcription</keyword>
<dbReference type="RefSeq" id="WP_063773148.1">
    <property type="nucleotide sequence ID" value="NZ_BBPN01000001.1"/>
</dbReference>
<feature type="region of interest" description="Disordered" evidence="5">
    <location>
        <begin position="206"/>
        <end position="263"/>
    </location>
</feature>
<dbReference type="InterPro" id="IPR001647">
    <property type="entry name" value="HTH_TetR"/>
</dbReference>
<keyword evidence="1" id="KW-0805">Transcription regulation</keyword>
<proteinExistence type="predicted"/>
<dbReference type="Pfam" id="PF21935">
    <property type="entry name" value="TetR_C_45"/>
    <property type="match status" value="1"/>
</dbReference>
<feature type="compositionally biased region" description="Basic and acidic residues" evidence="5">
    <location>
        <begin position="252"/>
        <end position="263"/>
    </location>
</feature>
<dbReference type="PROSITE" id="PS01081">
    <property type="entry name" value="HTH_TETR_1"/>
    <property type="match status" value="1"/>
</dbReference>
<evidence type="ECO:0000259" key="6">
    <source>
        <dbReference type="PROSITE" id="PS50977"/>
    </source>
</evidence>
<dbReference type="SUPFAM" id="SSF46689">
    <property type="entry name" value="Homeodomain-like"/>
    <property type="match status" value="1"/>
</dbReference>
<evidence type="ECO:0000256" key="4">
    <source>
        <dbReference type="PROSITE-ProRule" id="PRU00335"/>
    </source>
</evidence>
<dbReference type="PRINTS" id="PR00455">
    <property type="entry name" value="HTHTETR"/>
</dbReference>
<dbReference type="GO" id="GO:0003700">
    <property type="term" value="F:DNA-binding transcription factor activity"/>
    <property type="evidence" value="ECO:0007669"/>
    <property type="project" value="TreeGrafter"/>
</dbReference>
<evidence type="ECO:0000256" key="5">
    <source>
        <dbReference type="SAM" id="MobiDB-lite"/>
    </source>
</evidence>
<dbReference type="Gene3D" id="1.10.357.10">
    <property type="entry name" value="Tetracycline Repressor, domain 2"/>
    <property type="match status" value="1"/>
</dbReference>
<keyword evidence="2 4" id="KW-0238">DNA-binding</keyword>
<sequence length="263" mass="28363">MAQQERAVATRRKIIEAAAAVFERDGYQAATIAEVLSVAQVTKGALYFHFASKEELANAVLEAQSDESAVLPQPIRLQEFIDTAQVLAQRLRTEPLVRASVRLTLDERTPIAARSQPFHDWNDSILRVLEAAREQGELLPQVDVPRTAGLCVGAFAGLQMMSGLLTGYQDLPEYIAGMQQLLLPSIAVPSILVRLDMAPDRGERLVRAHQEAERATAEVEAQSESGGSGSGKTPTTAGTTAARAGRGRGKAPRADAPRERSRG</sequence>
<protein>
    <submittedName>
        <fullName evidence="7">DNA-binding transcriptional regulator, AcrR family</fullName>
    </submittedName>
</protein>
<dbReference type="InterPro" id="IPR054126">
    <property type="entry name" value="CprB_TetR_C"/>
</dbReference>
<evidence type="ECO:0000313" key="8">
    <source>
        <dbReference type="Proteomes" id="UP000183015"/>
    </source>
</evidence>
<dbReference type="EMBL" id="FOAZ01000004">
    <property type="protein sequence ID" value="SEK86041.1"/>
    <property type="molecule type" value="Genomic_DNA"/>
</dbReference>
<dbReference type="SUPFAM" id="SSF48498">
    <property type="entry name" value="Tetracyclin repressor-like, C-terminal domain"/>
    <property type="match status" value="1"/>
</dbReference>
<dbReference type="OrthoDB" id="3237195at2"/>
<evidence type="ECO:0000256" key="2">
    <source>
        <dbReference type="ARBA" id="ARBA00023125"/>
    </source>
</evidence>
<accession>A0A1H7KGR1</accession>
<dbReference type="AlphaFoldDB" id="A0A1H7KGR1"/>
<dbReference type="InterPro" id="IPR036271">
    <property type="entry name" value="Tet_transcr_reg_TetR-rel_C_sf"/>
</dbReference>
<dbReference type="PROSITE" id="PS50977">
    <property type="entry name" value="HTH_TETR_2"/>
    <property type="match status" value="1"/>
</dbReference>
<dbReference type="NCBIfam" id="NF041196">
    <property type="entry name" value="ScbR_bind_reg"/>
    <property type="match status" value="1"/>
</dbReference>
<dbReference type="InterPro" id="IPR023772">
    <property type="entry name" value="DNA-bd_HTH_TetR-type_CS"/>
</dbReference>
<dbReference type="PANTHER" id="PTHR30055">
    <property type="entry name" value="HTH-TYPE TRANSCRIPTIONAL REGULATOR RUTR"/>
    <property type="match status" value="1"/>
</dbReference>
<dbReference type="GO" id="GO:0000976">
    <property type="term" value="F:transcription cis-regulatory region binding"/>
    <property type="evidence" value="ECO:0007669"/>
    <property type="project" value="TreeGrafter"/>
</dbReference>
<feature type="DNA-binding region" description="H-T-H motif" evidence="4">
    <location>
        <begin position="31"/>
        <end position="50"/>
    </location>
</feature>
<dbReference type="InterPro" id="IPR050109">
    <property type="entry name" value="HTH-type_TetR-like_transc_reg"/>
</dbReference>
<evidence type="ECO:0000313" key="7">
    <source>
        <dbReference type="EMBL" id="SEK86041.1"/>
    </source>
</evidence>
<organism evidence="7 8">
    <name type="scientific">Streptacidiphilus jiangxiensis</name>
    <dbReference type="NCBI Taxonomy" id="235985"/>
    <lineage>
        <taxon>Bacteria</taxon>
        <taxon>Bacillati</taxon>
        <taxon>Actinomycetota</taxon>
        <taxon>Actinomycetes</taxon>
        <taxon>Kitasatosporales</taxon>
        <taxon>Streptomycetaceae</taxon>
        <taxon>Streptacidiphilus</taxon>
    </lineage>
</organism>
<feature type="compositionally biased region" description="Low complexity" evidence="5">
    <location>
        <begin position="231"/>
        <end position="244"/>
    </location>
</feature>
<dbReference type="InterPro" id="IPR009057">
    <property type="entry name" value="Homeodomain-like_sf"/>
</dbReference>
<evidence type="ECO:0000256" key="1">
    <source>
        <dbReference type="ARBA" id="ARBA00023015"/>
    </source>
</evidence>
<dbReference type="PANTHER" id="PTHR30055:SF234">
    <property type="entry name" value="HTH-TYPE TRANSCRIPTIONAL REGULATOR BETI"/>
    <property type="match status" value="1"/>
</dbReference>
<dbReference type="STRING" id="235985.SAMN05414137_10443"/>
<gene>
    <name evidence="7" type="ORF">SAMN05414137_10443</name>
</gene>
<keyword evidence="8" id="KW-1185">Reference proteome</keyword>
<feature type="domain" description="HTH tetR-type" evidence="6">
    <location>
        <begin position="8"/>
        <end position="68"/>
    </location>
</feature>
<dbReference type="InterPro" id="IPR047923">
    <property type="entry name" value="ArpA-like"/>
</dbReference>
<dbReference type="eggNOG" id="COG1309">
    <property type="taxonomic scope" value="Bacteria"/>
</dbReference>
<name>A0A1H7KGR1_STRJI</name>
<dbReference type="Proteomes" id="UP000183015">
    <property type="component" value="Unassembled WGS sequence"/>
</dbReference>
<feature type="compositionally biased region" description="Basic and acidic residues" evidence="5">
    <location>
        <begin position="206"/>
        <end position="217"/>
    </location>
</feature>